<sequence length="130" mass="13887">MYNLEKSLNVVKGRVYTTEGNPTSDDQMHALMQSPTQQAAEAVLSVLTSAIPFFNVMNSAQVNDGPAAGQFDARFRRHIPPTGPLACARCWPSSSPSGTSAPPTLLVAPSTCGFTGMFRNMRRGTQAPLS</sequence>
<protein>
    <submittedName>
        <fullName evidence="1">Uncharacterized protein</fullName>
    </submittedName>
</protein>
<accession>A0ABR1Q0S5</accession>
<dbReference type="Proteomes" id="UP001391051">
    <property type="component" value="Unassembled WGS sequence"/>
</dbReference>
<evidence type="ECO:0000313" key="2">
    <source>
        <dbReference type="Proteomes" id="UP001391051"/>
    </source>
</evidence>
<dbReference type="EMBL" id="JAQQWE010000008">
    <property type="protein sequence ID" value="KAK7943603.1"/>
    <property type="molecule type" value="Genomic_DNA"/>
</dbReference>
<comment type="caution">
    <text evidence="1">The sequence shown here is derived from an EMBL/GenBank/DDBJ whole genome shotgun (WGS) entry which is preliminary data.</text>
</comment>
<keyword evidence="2" id="KW-1185">Reference proteome</keyword>
<name>A0ABR1Q0S5_9PEZI</name>
<dbReference type="RefSeq" id="XP_066695634.1">
    <property type="nucleotide sequence ID" value="XM_066848938.1"/>
</dbReference>
<evidence type="ECO:0000313" key="1">
    <source>
        <dbReference type="EMBL" id="KAK7943603.1"/>
    </source>
</evidence>
<reference evidence="1 2" key="1">
    <citation type="submission" date="2023-01" db="EMBL/GenBank/DDBJ databases">
        <title>Analysis of 21 Apiospora genomes using comparative genomics revels a genus with tremendous synthesis potential of carbohydrate active enzymes and secondary metabolites.</title>
        <authorList>
            <person name="Sorensen T."/>
        </authorList>
    </citation>
    <scope>NUCLEOTIDE SEQUENCE [LARGE SCALE GENOMIC DNA]</scope>
    <source>
        <strain evidence="1 2">CBS 24483</strain>
    </source>
</reference>
<organism evidence="1 2">
    <name type="scientific">Apiospora aurea</name>
    <dbReference type="NCBI Taxonomy" id="335848"/>
    <lineage>
        <taxon>Eukaryota</taxon>
        <taxon>Fungi</taxon>
        <taxon>Dikarya</taxon>
        <taxon>Ascomycota</taxon>
        <taxon>Pezizomycotina</taxon>
        <taxon>Sordariomycetes</taxon>
        <taxon>Xylariomycetidae</taxon>
        <taxon>Amphisphaeriales</taxon>
        <taxon>Apiosporaceae</taxon>
        <taxon>Apiospora</taxon>
    </lineage>
</organism>
<dbReference type="GeneID" id="92082000"/>
<gene>
    <name evidence="1" type="ORF">PG986_012716</name>
</gene>
<proteinExistence type="predicted"/>